<evidence type="ECO:0000313" key="1">
    <source>
        <dbReference type="EMBL" id="PKI77791.1"/>
    </source>
</evidence>
<protein>
    <submittedName>
        <fullName evidence="1">Uncharacterized protein</fullName>
    </submittedName>
</protein>
<accession>A0A2I0LAU4</accession>
<reference evidence="1 2" key="1">
    <citation type="submission" date="2017-11" db="EMBL/GenBank/DDBJ databases">
        <title>De-novo sequencing of pomegranate (Punica granatum L.) genome.</title>
        <authorList>
            <person name="Akparov Z."/>
            <person name="Amiraslanov A."/>
            <person name="Hajiyeva S."/>
            <person name="Abbasov M."/>
            <person name="Kaur K."/>
            <person name="Hamwieh A."/>
            <person name="Solovyev V."/>
            <person name="Salamov A."/>
            <person name="Braich B."/>
            <person name="Kosarev P."/>
            <person name="Mahmoud A."/>
            <person name="Hajiyev E."/>
            <person name="Babayeva S."/>
            <person name="Izzatullayeva V."/>
            <person name="Mammadov A."/>
            <person name="Mammadov A."/>
            <person name="Sharifova S."/>
            <person name="Ojaghi J."/>
            <person name="Eynullazada K."/>
            <person name="Bayramov B."/>
            <person name="Abdulazimova A."/>
            <person name="Shahmuradov I."/>
        </authorList>
    </citation>
    <scope>NUCLEOTIDE SEQUENCE [LARGE SCALE GENOMIC DNA]</scope>
    <source>
        <strain evidence="2">cv. AG2017</strain>
        <tissue evidence="1">Leaf</tissue>
    </source>
</reference>
<gene>
    <name evidence="1" type="ORF">CRG98_001839</name>
</gene>
<dbReference type="AlphaFoldDB" id="A0A2I0LAU4"/>
<organism evidence="1 2">
    <name type="scientific">Punica granatum</name>
    <name type="common">Pomegranate</name>
    <dbReference type="NCBI Taxonomy" id="22663"/>
    <lineage>
        <taxon>Eukaryota</taxon>
        <taxon>Viridiplantae</taxon>
        <taxon>Streptophyta</taxon>
        <taxon>Embryophyta</taxon>
        <taxon>Tracheophyta</taxon>
        <taxon>Spermatophyta</taxon>
        <taxon>Magnoliopsida</taxon>
        <taxon>eudicotyledons</taxon>
        <taxon>Gunneridae</taxon>
        <taxon>Pentapetalae</taxon>
        <taxon>rosids</taxon>
        <taxon>malvids</taxon>
        <taxon>Myrtales</taxon>
        <taxon>Lythraceae</taxon>
        <taxon>Punica</taxon>
    </lineage>
</organism>
<evidence type="ECO:0000313" key="2">
    <source>
        <dbReference type="Proteomes" id="UP000233551"/>
    </source>
</evidence>
<keyword evidence="2" id="KW-1185">Reference proteome</keyword>
<dbReference type="Proteomes" id="UP000233551">
    <property type="component" value="Unassembled WGS sequence"/>
</dbReference>
<proteinExistence type="predicted"/>
<name>A0A2I0LAU4_PUNGR</name>
<sequence length="181" mass="19673">MGVGGGSPTGELTLGGGHRRIIATHDDDELLHDSCCLIRFVHHVEGIHPSQLGASEGRQGRAHRLERCHPSPEIPSIMDPVLGICGSLLRVAVTWPKRFAVALKELDPSQVANCPSRWYICFSPFTASRSIGVYGGSSSLRAVTNLSGHGATTWSRLPRIPSSRSMIDGVSREEWHLFRAT</sequence>
<comment type="caution">
    <text evidence="1">The sequence shown here is derived from an EMBL/GenBank/DDBJ whole genome shotgun (WGS) entry which is preliminary data.</text>
</comment>
<dbReference type="EMBL" id="PGOL01000075">
    <property type="protein sequence ID" value="PKI77791.1"/>
    <property type="molecule type" value="Genomic_DNA"/>
</dbReference>